<dbReference type="Ensembl" id="ENSSRHT00000003227.1">
    <property type="protein sequence ID" value="ENSSRHP00000003108.1"/>
    <property type="gene ID" value="ENSSRHG00000002149.1"/>
</dbReference>
<evidence type="ECO:0000259" key="1">
    <source>
        <dbReference type="Pfam" id="PF18404"/>
    </source>
</evidence>
<proteinExistence type="predicted"/>
<dbReference type="InterPro" id="IPR009448">
    <property type="entry name" value="UDP-g_GGtrans"/>
</dbReference>
<dbReference type="GO" id="GO:0051082">
    <property type="term" value="F:unfolded protein binding"/>
    <property type="evidence" value="ECO:0007669"/>
    <property type="project" value="TreeGrafter"/>
</dbReference>
<reference evidence="2" key="2">
    <citation type="submission" date="2025-09" db="UniProtKB">
        <authorList>
            <consortium name="Ensembl"/>
        </authorList>
    </citation>
    <scope>IDENTIFICATION</scope>
</reference>
<dbReference type="InterPro" id="IPR040497">
    <property type="entry name" value="Glyco_transf_24"/>
</dbReference>
<feature type="domain" description="Glucosyltransferase 24 catalytic" evidence="1">
    <location>
        <begin position="1"/>
        <end position="39"/>
    </location>
</feature>
<dbReference type="GO" id="GO:0036503">
    <property type="term" value="P:ERAD pathway"/>
    <property type="evidence" value="ECO:0007669"/>
    <property type="project" value="TreeGrafter"/>
</dbReference>
<protein>
    <recommendedName>
        <fullName evidence="1">Glucosyltransferase 24 catalytic domain-containing protein</fullName>
    </recommendedName>
</protein>
<keyword evidence="3" id="KW-1185">Reference proteome</keyword>
<evidence type="ECO:0000313" key="3">
    <source>
        <dbReference type="Proteomes" id="UP000472270"/>
    </source>
</evidence>
<dbReference type="PANTHER" id="PTHR11226">
    <property type="entry name" value="UDP-GLUCOSE GLYCOPROTEIN:GLUCOSYLTRANSFERASE"/>
    <property type="match status" value="1"/>
</dbReference>
<dbReference type="AlphaFoldDB" id="A0A673FK94"/>
<reference evidence="2" key="1">
    <citation type="submission" date="2025-08" db="UniProtKB">
        <authorList>
            <consortium name="Ensembl"/>
        </authorList>
    </citation>
    <scope>IDENTIFICATION</scope>
</reference>
<accession>A0A673FK94</accession>
<dbReference type="Proteomes" id="UP000472270">
    <property type="component" value="Unassembled WGS sequence"/>
</dbReference>
<dbReference type="GO" id="GO:0005783">
    <property type="term" value="C:endoplasmic reticulum"/>
    <property type="evidence" value="ECO:0007669"/>
    <property type="project" value="TreeGrafter"/>
</dbReference>
<name>A0A673FK94_9TELE</name>
<dbReference type="GO" id="GO:0003980">
    <property type="term" value="F:UDP-glucose:glycoprotein glucosyltransferase activity"/>
    <property type="evidence" value="ECO:0007669"/>
    <property type="project" value="InterPro"/>
</dbReference>
<evidence type="ECO:0000313" key="2">
    <source>
        <dbReference type="Ensembl" id="ENSSRHP00000003108.1"/>
    </source>
</evidence>
<dbReference type="PANTHER" id="PTHR11226:SF0">
    <property type="entry name" value="UDP-GLUCOSE:GLYCOPROTEIN GLUCOSYLTRANSFERASE"/>
    <property type="match status" value="1"/>
</dbReference>
<dbReference type="GO" id="GO:0018279">
    <property type="term" value="P:protein N-linked glycosylation via asparagine"/>
    <property type="evidence" value="ECO:0007669"/>
    <property type="project" value="TreeGrafter"/>
</dbReference>
<sequence length="79" mass="9095">MIHQVAIKSLPQEWLWCETWCDDSSKATAKTIDLVSMHSHHTVNGKTGSKTRNFSMVCKWITRRVTVCIDILIVKVRSH</sequence>
<dbReference type="Pfam" id="PF18404">
    <property type="entry name" value="Glyco_transf_24"/>
    <property type="match status" value="1"/>
</dbReference>
<organism evidence="2 3">
    <name type="scientific">Sinocyclocheilus rhinocerous</name>
    <dbReference type="NCBI Taxonomy" id="307959"/>
    <lineage>
        <taxon>Eukaryota</taxon>
        <taxon>Metazoa</taxon>
        <taxon>Chordata</taxon>
        <taxon>Craniata</taxon>
        <taxon>Vertebrata</taxon>
        <taxon>Euteleostomi</taxon>
        <taxon>Actinopterygii</taxon>
        <taxon>Neopterygii</taxon>
        <taxon>Teleostei</taxon>
        <taxon>Ostariophysi</taxon>
        <taxon>Cypriniformes</taxon>
        <taxon>Cyprinidae</taxon>
        <taxon>Cyprininae</taxon>
        <taxon>Sinocyclocheilus</taxon>
    </lineage>
</organism>